<dbReference type="InterPro" id="IPR032710">
    <property type="entry name" value="NTF2-like_dom_sf"/>
</dbReference>
<organism evidence="3 4">
    <name type="scientific">Phaeobacter gallaeciensis</name>
    <dbReference type="NCBI Taxonomy" id="60890"/>
    <lineage>
        <taxon>Bacteria</taxon>
        <taxon>Pseudomonadati</taxon>
        <taxon>Pseudomonadota</taxon>
        <taxon>Alphaproteobacteria</taxon>
        <taxon>Rhodobacterales</taxon>
        <taxon>Roseobacteraceae</taxon>
        <taxon>Phaeobacter</taxon>
    </lineage>
</organism>
<dbReference type="AlphaFoldDB" id="A0AAC9Z7S0"/>
<feature type="chain" id="PRO_5042215622" description="DUF4440 domain-containing protein" evidence="1">
    <location>
        <begin position="20"/>
        <end position="151"/>
    </location>
</feature>
<dbReference type="GeneID" id="31845524"/>
<dbReference type="Gene3D" id="3.10.450.50">
    <property type="match status" value="1"/>
</dbReference>
<evidence type="ECO:0000256" key="1">
    <source>
        <dbReference type="SAM" id="SignalP"/>
    </source>
</evidence>
<evidence type="ECO:0000259" key="2">
    <source>
        <dbReference type="Pfam" id="PF14534"/>
    </source>
</evidence>
<dbReference type="InterPro" id="IPR027843">
    <property type="entry name" value="DUF4440"/>
</dbReference>
<reference evidence="3 4" key="1">
    <citation type="journal article" date="2017" name="Front. Microbiol.">
        <title>Phaeobacter piscinae sp. nov., a species of the Roseobacter group and potential aquaculture probiont.</title>
        <authorList>
            <person name="Sonnenschein E.C."/>
            <person name="Phippen C.B.W."/>
            <person name="Nielsen K.F."/>
            <person name="Mateiu R.V."/>
            <person name="Melchiorsen J."/>
            <person name="Gram L."/>
            <person name="Overmann J."/>
            <person name="Freese H.M."/>
        </authorList>
    </citation>
    <scope>NUCLEOTIDE SEQUENCE [LARGE SCALE GENOMIC DNA]</scope>
    <source>
        <strain evidence="3 4">P63</strain>
    </source>
</reference>
<dbReference type="CDD" id="cd00531">
    <property type="entry name" value="NTF2_like"/>
    <property type="match status" value="1"/>
</dbReference>
<gene>
    <name evidence="3" type="ORF">PhaeoP63_01078</name>
</gene>
<evidence type="ECO:0000313" key="4">
    <source>
        <dbReference type="Proteomes" id="UP000217545"/>
    </source>
</evidence>
<sequence>MRIAAFGAALTLTASMAMADAKQEVLDSLHAFNVRFNEYTVTKNVDGLVGLYSDDTLWIEQNKPLVQGQDAVRQTFAFLASKDAVNDHSIDKLVVADDGSLAVMVGTAIVKVEEFNLDTTGTFLFVLRPHEDSWQIVTDMWHQHQPHDTQQ</sequence>
<dbReference type="SUPFAM" id="SSF54427">
    <property type="entry name" value="NTF2-like"/>
    <property type="match status" value="1"/>
</dbReference>
<dbReference type="Proteomes" id="UP000217545">
    <property type="component" value="Chromosome"/>
</dbReference>
<name>A0AAC9Z7S0_9RHOB</name>
<dbReference type="EMBL" id="CP010784">
    <property type="protein sequence ID" value="ATF05169.1"/>
    <property type="molecule type" value="Genomic_DNA"/>
</dbReference>
<accession>A0AAC9Z7S0</accession>
<proteinExistence type="predicted"/>
<protein>
    <recommendedName>
        <fullName evidence="2">DUF4440 domain-containing protein</fullName>
    </recommendedName>
</protein>
<feature type="signal peptide" evidence="1">
    <location>
        <begin position="1"/>
        <end position="19"/>
    </location>
</feature>
<evidence type="ECO:0000313" key="3">
    <source>
        <dbReference type="EMBL" id="ATF05169.1"/>
    </source>
</evidence>
<keyword evidence="1" id="KW-0732">Signal</keyword>
<feature type="domain" description="DUF4440" evidence="2">
    <location>
        <begin position="35"/>
        <end position="136"/>
    </location>
</feature>
<dbReference type="RefSeq" id="WP_024096556.1">
    <property type="nucleotide sequence ID" value="NZ_CP010588.1"/>
</dbReference>
<dbReference type="Pfam" id="PF14534">
    <property type="entry name" value="DUF4440"/>
    <property type="match status" value="1"/>
</dbReference>